<dbReference type="RefSeq" id="WP_177179749.1">
    <property type="nucleotide sequence ID" value="NZ_FNZH01000018.1"/>
</dbReference>
<reference evidence="2" key="1">
    <citation type="submission" date="2016-10" db="EMBL/GenBank/DDBJ databases">
        <authorList>
            <person name="Varghese N."/>
            <person name="Submissions S."/>
        </authorList>
    </citation>
    <scope>NUCLEOTIDE SEQUENCE [LARGE SCALE GENOMIC DNA]</scope>
    <source>
        <strain evidence="2">IBRC-M 10761</strain>
    </source>
</reference>
<dbReference type="InterPro" id="IPR019117">
    <property type="entry name" value="CRISPR-assoc_protein_Cmr3"/>
</dbReference>
<evidence type="ECO:0000313" key="2">
    <source>
        <dbReference type="Proteomes" id="UP000199403"/>
    </source>
</evidence>
<evidence type="ECO:0000313" key="1">
    <source>
        <dbReference type="EMBL" id="SEJ81839.1"/>
    </source>
</evidence>
<proteinExistence type="predicted"/>
<keyword evidence="2" id="KW-1185">Reference proteome</keyword>
<gene>
    <name evidence="1" type="ORF">SAMN05192553_1186</name>
</gene>
<sequence length="355" mass="40198">MTDYNFKISLSPMEDYFFGGERTFGELSDQEGRNYFAYSNQYPQQTSLLGLLRYWLLVCNDCLPIEQNRELASSLIGNQSFSPQISEQPQNFGVIKKISPLLLQAGNTTYRFAHGLSTHQLRWQSGGSCYVAGTRTEVVPEIVGYDPKEENPMILIGDQGESRALKEIFNSHFQIGIKKGSDKQGFFKQQFYRLEKGARFVVYAHIDTRSDSRGDMVPTKLQDQIVFFGGEQRQFQVEVAQCSEDNGYPFGQSGTGDKFTLLSDAVVSSGIFQHCEFALSEIQEFRVGLFNADGFGFGGKSQKYNLLRRGSVLFAKNPATAIELKKLLDAPVNFRQIGFNHYFQEIYHKQDGKNK</sequence>
<accession>A0A1H7BWA2</accession>
<name>A0A1H7BWA2_9BACT</name>
<dbReference type="Pfam" id="PF09700">
    <property type="entry name" value="Cas_Cmr3"/>
    <property type="match status" value="1"/>
</dbReference>
<dbReference type="STRING" id="1416801.SAMN05192553_1186"/>
<dbReference type="EMBL" id="FNZH01000018">
    <property type="protein sequence ID" value="SEJ81839.1"/>
    <property type="molecule type" value="Genomic_DNA"/>
</dbReference>
<dbReference type="Proteomes" id="UP000199403">
    <property type="component" value="Unassembled WGS sequence"/>
</dbReference>
<organism evidence="1 2">
    <name type="scientific">Cyclobacterium xiamenense</name>
    <dbReference type="NCBI Taxonomy" id="1297121"/>
    <lineage>
        <taxon>Bacteria</taxon>
        <taxon>Pseudomonadati</taxon>
        <taxon>Bacteroidota</taxon>
        <taxon>Cytophagia</taxon>
        <taxon>Cytophagales</taxon>
        <taxon>Cyclobacteriaceae</taxon>
        <taxon>Cyclobacterium</taxon>
    </lineage>
</organism>
<dbReference type="AlphaFoldDB" id="A0A1H7BWA2"/>
<protein>
    <submittedName>
        <fullName evidence="1">CRISPR type III-B/RAMP module-associated protein Cmr3</fullName>
    </submittedName>
</protein>